<comment type="caution">
    <text evidence="8">The sequence shown here is derived from an EMBL/GenBank/DDBJ whole genome shotgun (WGS) entry which is preliminary data.</text>
</comment>
<proteinExistence type="predicted"/>
<sequence length="320" mass="34395">MTMAADHVGFEAHSSLPSRREVVGWLTAGLVVIAIHALAAGVYQSMQVPDESAAEVAAPMVVNLAPIPFVAPSEIESEVVPEQVAMHDVAAVDGTSTLADDVESTTIQQETSETLEEAPLERTEPIVEEPVTENLSTESVAEPVAEEAEMTEPETLETVTPEVAVPIPAPRPEVEPEQPRKVAEKPKTEPVNKKPKAKQAEKVAEQSKEKRLTPEAAPAPKSQVSTAQRISLEERWKSRVSAWINRHKPRSAGGNGELTVSFVIDSGGTVLRATIARSSGNDDLDQAAIKMVNRSSPVPAPPQEIARNRHTMSLPVAFSR</sequence>
<dbReference type="Gene3D" id="3.30.1150.10">
    <property type="match status" value="1"/>
</dbReference>
<dbReference type="Proteomes" id="UP000240653">
    <property type="component" value="Unassembled WGS sequence"/>
</dbReference>
<protein>
    <recommendedName>
        <fullName evidence="7">TonB C-terminal domain-containing protein</fullName>
    </recommendedName>
</protein>
<gene>
    <name evidence="8" type="ORF">C7I85_05430</name>
</gene>
<evidence type="ECO:0000313" key="9">
    <source>
        <dbReference type="Proteomes" id="UP000240653"/>
    </source>
</evidence>
<keyword evidence="3 6" id="KW-1133">Transmembrane helix</keyword>
<dbReference type="InterPro" id="IPR037682">
    <property type="entry name" value="TonB_C"/>
</dbReference>
<dbReference type="RefSeq" id="WP_106722913.1">
    <property type="nucleotide sequence ID" value="NZ_PXYL01000002.1"/>
</dbReference>
<reference evidence="8 9" key="1">
    <citation type="submission" date="2018-03" db="EMBL/GenBank/DDBJ databases">
        <title>The draft genome of Mesorhizobium soli JCM 19897.</title>
        <authorList>
            <person name="Li L."/>
            <person name="Liu L."/>
            <person name="Liang L."/>
            <person name="Wang T."/>
            <person name="Zhang X."/>
        </authorList>
    </citation>
    <scope>NUCLEOTIDE SEQUENCE [LARGE SCALE GENOMIC DNA]</scope>
    <source>
        <strain evidence="8 9">JCM 19897</strain>
    </source>
</reference>
<keyword evidence="4 6" id="KW-0472">Membrane</keyword>
<evidence type="ECO:0000256" key="3">
    <source>
        <dbReference type="ARBA" id="ARBA00022989"/>
    </source>
</evidence>
<feature type="compositionally biased region" description="Acidic residues" evidence="5">
    <location>
        <begin position="144"/>
        <end position="155"/>
    </location>
</feature>
<dbReference type="SUPFAM" id="SSF74653">
    <property type="entry name" value="TolA/TonB C-terminal domain"/>
    <property type="match status" value="1"/>
</dbReference>
<evidence type="ECO:0000256" key="4">
    <source>
        <dbReference type="ARBA" id="ARBA00023136"/>
    </source>
</evidence>
<comment type="subcellular location">
    <subcellularLocation>
        <location evidence="1">Membrane</location>
        <topology evidence="1">Single-pass membrane protein</topology>
    </subcellularLocation>
</comment>
<keyword evidence="2 6" id="KW-0812">Transmembrane</keyword>
<evidence type="ECO:0000256" key="2">
    <source>
        <dbReference type="ARBA" id="ARBA00022692"/>
    </source>
</evidence>
<evidence type="ECO:0000256" key="6">
    <source>
        <dbReference type="SAM" id="Phobius"/>
    </source>
</evidence>
<accession>A0A2P7SKI0</accession>
<dbReference type="NCBIfam" id="TIGR01352">
    <property type="entry name" value="tonB_Cterm"/>
    <property type="match status" value="1"/>
</dbReference>
<evidence type="ECO:0000256" key="1">
    <source>
        <dbReference type="ARBA" id="ARBA00004167"/>
    </source>
</evidence>
<organism evidence="8 9">
    <name type="scientific">Pseudaminobacter soli</name>
    <name type="common">ex Li et al. 2025</name>
    <dbReference type="NCBI Taxonomy" id="1295366"/>
    <lineage>
        <taxon>Bacteria</taxon>
        <taxon>Pseudomonadati</taxon>
        <taxon>Pseudomonadota</taxon>
        <taxon>Alphaproteobacteria</taxon>
        <taxon>Hyphomicrobiales</taxon>
        <taxon>Phyllobacteriaceae</taxon>
        <taxon>Pseudaminobacter</taxon>
    </lineage>
</organism>
<dbReference type="InterPro" id="IPR006260">
    <property type="entry name" value="TonB/TolA_C"/>
</dbReference>
<dbReference type="OrthoDB" id="7876885at2"/>
<evidence type="ECO:0000259" key="7">
    <source>
        <dbReference type="PROSITE" id="PS52015"/>
    </source>
</evidence>
<feature type="transmembrane region" description="Helical" evidence="6">
    <location>
        <begin position="22"/>
        <end position="43"/>
    </location>
</feature>
<dbReference type="GO" id="GO:0016020">
    <property type="term" value="C:membrane"/>
    <property type="evidence" value="ECO:0007669"/>
    <property type="project" value="UniProtKB-SubCell"/>
</dbReference>
<dbReference type="EMBL" id="PXYL01000002">
    <property type="protein sequence ID" value="PSJ63003.1"/>
    <property type="molecule type" value="Genomic_DNA"/>
</dbReference>
<name>A0A2P7SKI0_9HYPH</name>
<dbReference type="GO" id="GO:0055085">
    <property type="term" value="P:transmembrane transport"/>
    <property type="evidence" value="ECO:0007669"/>
    <property type="project" value="InterPro"/>
</dbReference>
<feature type="region of interest" description="Disordered" evidence="5">
    <location>
        <begin position="105"/>
        <end position="230"/>
    </location>
</feature>
<feature type="compositionally biased region" description="Low complexity" evidence="5">
    <location>
        <begin position="156"/>
        <end position="166"/>
    </location>
</feature>
<evidence type="ECO:0000313" key="8">
    <source>
        <dbReference type="EMBL" id="PSJ63003.1"/>
    </source>
</evidence>
<dbReference type="AlphaFoldDB" id="A0A2P7SKI0"/>
<feature type="domain" description="TonB C-terminal" evidence="7">
    <location>
        <begin position="230"/>
        <end position="320"/>
    </location>
</feature>
<evidence type="ECO:0000256" key="5">
    <source>
        <dbReference type="SAM" id="MobiDB-lite"/>
    </source>
</evidence>
<keyword evidence="9" id="KW-1185">Reference proteome</keyword>
<feature type="compositionally biased region" description="Basic and acidic residues" evidence="5">
    <location>
        <begin position="172"/>
        <end position="213"/>
    </location>
</feature>
<dbReference type="PROSITE" id="PS52015">
    <property type="entry name" value="TONB_CTD"/>
    <property type="match status" value="1"/>
</dbReference>
<dbReference type="Pfam" id="PF03544">
    <property type="entry name" value="TonB_C"/>
    <property type="match status" value="1"/>
</dbReference>